<protein>
    <recommendedName>
        <fullName evidence="6">DUF916 domain-containing protein</fullName>
    </recommendedName>
</protein>
<keyword evidence="2" id="KW-0472">Membrane</keyword>
<keyword evidence="2" id="KW-0812">Transmembrane</keyword>
<keyword evidence="3" id="KW-0732">Signal</keyword>
<evidence type="ECO:0000256" key="2">
    <source>
        <dbReference type="SAM" id="Phobius"/>
    </source>
</evidence>
<dbReference type="AlphaFoldDB" id="A0A5J5J0D9"/>
<dbReference type="EMBL" id="VYSA01000002">
    <property type="protein sequence ID" value="KAA9107986.1"/>
    <property type="molecule type" value="Genomic_DNA"/>
</dbReference>
<proteinExistence type="predicted"/>
<keyword evidence="2" id="KW-1133">Transmembrane helix</keyword>
<feature type="signal peptide" evidence="3">
    <location>
        <begin position="1"/>
        <end position="42"/>
    </location>
</feature>
<evidence type="ECO:0000256" key="1">
    <source>
        <dbReference type="SAM" id="MobiDB-lite"/>
    </source>
</evidence>
<evidence type="ECO:0000313" key="4">
    <source>
        <dbReference type="EMBL" id="KAA9107986.1"/>
    </source>
</evidence>
<keyword evidence="5" id="KW-1185">Reference proteome</keyword>
<gene>
    <name evidence="4" type="ORF">F6B43_11225</name>
</gene>
<dbReference type="RefSeq" id="WP_150449017.1">
    <property type="nucleotide sequence ID" value="NZ_VYSA01000002.1"/>
</dbReference>
<dbReference type="OrthoDB" id="4336304at2"/>
<reference evidence="5" key="1">
    <citation type="submission" date="2019-09" db="EMBL/GenBank/DDBJ databases">
        <title>Mumia zhuanghuii sp. nov. isolated from the intestinal contents of plateau pika (Ochotona curzoniae) in the Qinghai-Tibet plateau of China.</title>
        <authorList>
            <person name="Tian Z."/>
        </authorList>
    </citation>
    <scope>NUCLEOTIDE SEQUENCE [LARGE SCALE GENOMIC DNA]</scope>
    <source>
        <strain evidence="5">JCM 30598</strain>
    </source>
</reference>
<evidence type="ECO:0000256" key="3">
    <source>
        <dbReference type="SAM" id="SignalP"/>
    </source>
</evidence>
<feature type="transmembrane region" description="Helical" evidence="2">
    <location>
        <begin position="317"/>
        <end position="340"/>
    </location>
</feature>
<accession>A0A5J5J0D9</accession>
<evidence type="ECO:0008006" key="6">
    <source>
        <dbReference type="Google" id="ProtNLM"/>
    </source>
</evidence>
<evidence type="ECO:0000313" key="5">
    <source>
        <dbReference type="Proteomes" id="UP000325827"/>
    </source>
</evidence>
<name>A0A5J5J0D9_9MICO</name>
<feature type="region of interest" description="Disordered" evidence="1">
    <location>
        <begin position="370"/>
        <end position="400"/>
    </location>
</feature>
<comment type="caution">
    <text evidence="4">The sequence shown here is derived from an EMBL/GenBank/DDBJ whole genome shotgun (WGS) entry which is preliminary data.</text>
</comment>
<feature type="chain" id="PRO_5023934665" description="DUF916 domain-containing protein" evidence="3">
    <location>
        <begin position="43"/>
        <end position="400"/>
    </location>
</feature>
<organism evidence="4 5">
    <name type="scientific">Microbacterium rhizomatis</name>
    <dbReference type="NCBI Taxonomy" id="1631477"/>
    <lineage>
        <taxon>Bacteria</taxon>
        <taxon>Bacillati</taxon>
        <taxon>Actinomycetota</taxon>
        <taxon>Actinomycetes</taxon>
        <taxon>Micrococcales</taxon>
        <taxon>Microbacteriaceae</taxon>
        <taxon>Microbacterium</taxon>
    </lineage>
</organism>
<dbReference type="Proteomes" id="UP000325827">
    <property type="component" value="Unassembled WGS sequence"/>
</dbReference>
<sequence length="400" mass="40779">MPSDTVSSTLSRSHTTVGRVRALLIVLAALVAAILVPGSAFAEEATPAPTSDSMVSWGARPADTLQGSGRPNFNYELPAGGTLSDALIVTNHGDETLELDVYAADGYLTADGTLDILPGGESSVELGEWIVLETDHVTLASGQSAQVPFEVVLPDDIQPGDYAAGIVASMRVEAADGVTTERRLGSRVLLRVQGDLLPSLGVTDVVVDYSGTLNPFQAGSATVSYTLVNTGNARLAPGATVAVGGPFGLGAVSVVDPGVPELLPGSSIVRVVQVDGVLPTGLVTGTVTADAEIVERTGSAAGPLPAVSTASGSATTWGVPWTLLVVLVLLIGLIVWAAVARRRRKVAHQREIDEAVAAALGERTVGDFVGGPDAAPAAPAPEPGVSEPVTETTALDHQRV</sequence>